<comment type="similarity">
    <text evidence="1">Belongs to the short-chain dehydrogenases/reductases (SDR) family.</text>
</comment>
<dbReference type="InterPro" id="IPR002347">
    <property type="entry name" value="SDR_fam"/>
</dbReference>
<dbReference type="RefSeq" id="WP_107940116.1">
    <property type="nucleotide sequence ID" value="NZ_QANS01000003.1"/>
</dbReference>
<dbReference type="EMBL" id="QANS01000003">
    <property type="protein sequence ID" value="PTU31571.1"/>
    <property type="molecule type" value="Genomic_DNA"/>
</dbReference>
<dbReference type="InterPro" id="IPR020904">
    <property type="entry name" value="Sc_DH/Rdtase_CS"/>
</dbReference>
<dbReference type="OrthoDB" id="9806974at2"/>
<comment type="caution">
    <text evidence="3">The sequence shown here is derived from an EMBL/GenBank/DDBJ whole genome shotgun (WGS) entry which is preliminary data.</text>
</comment>
<dbReference type="GO" id="GO:0016491">
    <property type="term" value="F:oxidoreductase activity"/>
    <property type="evidence" value="ECO:0007669"/>
    <property type="project" value="UniProtKB-KW"/>
</dbReference>
<evidence type="ECO:0000313" key="4">
    <source>
        <dbReference type="Proteomes" id="UP000244248"/>
    </source>
</evidence>
<dbReference type="Proteomes" id="UP000244248">
    <property type="component" value="Unassembled WGS sequence"/>
</dbReference>
<evidence type="ECO:0000313" key="3">
    <source>
        <dbReference type="EMBL" id="PTU31571.1"/>
    </source>
</evidence>
<dbReference type="AlphaFoldDB" id="A0A2T5MG71"/>
<dbReference type="Gene3D" id="3.40.50.720">
    <property type="entry name" value="NAD(P)-binding Rossmann-like Domain"/>
    <property type="match status" value="1"/>
</dbReference>
<dbReference type="InterPro" id="IPR036291">
    <property type="entry name" value="NAD(P)-bd_dom_sf"/>
</dbReference>
<dbReference type="SUPFAM" id="SSF51735">
    <property type="entry name" value="NAD(P)-binding Rossmann-fold domains"/>
    <property type="match status" value="1"/>
</dbReference>
<dbReference type="FunFam" id="3.40.50.720:FF:000084">
    <property type="entry name" value="Short-chain dehydrogenase reductase"/>
    <property type="match status" value="1"/>
</dbReference>
<dbReference type="Pfam" id="PF13561">
    <property type="entry name" value="adh_short_C2"/>
    <property type="match status" value="1"/>
</dbReference>
<accession>A0A2T5MG71</accession>
<reference evidence="3 4" key="1">
    <citation type="submission" date="2018-04" db="EMBL/GenBank/DDBJ databases">
        <title>Novel species isolated from glacier.</title>
        <authorList>
            <person name="Liu Q."/>
            <person name="Xin Y.-H."/>
        </authorList>
    </citation>
    <scope>NUCLEOTIDE SEQUENCE [LARGE SCALE GENOMIC DNA]</scope>
    <source>
        <strain evidence="3 4">GT1R17</strain>
    </source>
</reference>
<dbReference type="PANTHER" id="PTHR24321">
    <property type="entry name" value="DEHYDROGENASES, SHORT CHAIN"/>
    <property type="match status" value="1"/>
</dbReference>
<dbReference type="PRINTS" id="PR00081">
    <property type="entry name" value="GDHRDH"/>
</dbReference>
<protein>
    <submittedName>
        <fullName evidence="3">Short-chain dehydrogenase</fullName>
    </submittedName>
</protein>
<evidence type="ECO:0000256" key="1">
    <source>
        <dbReference type="ARBA" id="ARBA00006484"/>
    </source>
</evidence>
<dbReference type="PROSITE" id="PS00061">
    <property type="entry name" value="ADH_SHORT"/>
    <property type="match status" value="1"/>
</dbReference>
<gene>
    <name evidence="3" type="ORF">CJD38_09600</name>
</gene>
<dbReference type="PANTHER" id="PTHR24321:SF15">
    <property type="entry name" value="OXIDOREDUCTASE UCPA"/>
    <property type="match status" value="1"/>
</dbReference>
<sequence>MGRVQDKVAIITGAASGVGKEDAIMLAREGAKVVLTDLNEADGVKVAEQINATSPGSALFIKHDIASEAGWKEVIEKTEAAFGGVDILVNNAAILLYGNIENTTLETWQKVQRINSDGYFLGCHFGVLAMKKRGGGSIVNMASISAIGGQGSFVAYAASKGAVTAMTRSIAAHCRMELNNIRCNTIHPDGIMTPMVANLHGTIPKGEKTAVRMMDQKQMMARFAKPTDIANLVLFLASDESKFITGAEMRIDNGYLMWAD</sequence>
<dbReference type="PRINTS" id="PR00080">
    <property type="entry name" value="SDRFAMILY"/>
</dbReference>
<organism evidence="3 4">
    <name type="scientific">Stenotrophobium rhamnosiphilum</name>
    <dbReference type="NCBI Taxonomy" id="2029166"/>
    <lineage>
        <taxon>Bacteria</taxon>
        <taxon>Pseudomonadati</taxon>
        <taxon>Pseudomonadota</taxon>
        <taxon>Gammaproteobacteria</taxon>
        <taxon>Nevskiales</taxon>
        <taxon>Nevskiaceae</taxon>
        <taxon>Stenotrophobium</taxon>
    </lineage>
</organism>
<evidence type="ECO:0000256" key="2">
    <source>
        <dbReference type="ARBA" id="ARBA00023002"/>
    </source>
</evidence>
<name>A0A2T5MG71_9GAMM</name>
<proteinExistence type="inferred from homology"/>
<keyword evidence="4" id="KW-1185">Reference proteome</keyword>
<keyword evidence="2" id="KW-0560">Oxidoreductase</keyword>